<keyword evidence="4" id="KW-1185">Reference proteome</keyword>
<organism evidence="3 5">
    <name type="scientific">Adineta steineri</name>
    <dbReference type="NCBI Taxonomy" id="433720"/>
    <lineage>
        <taxon>Eukaryota</taxon>
        <taxon>Metazoa</taxon>
        <taxon>Spiralia</taxon>
        <taxon>Gnathifera</taxon>
        <taxon>Rotifera</taxon>
        <taxon>Eurotatoria</taxon>
        <taxon>Bdelloidea</taxon>
        <taxon>Adinetida</taxon>
        <taxon>Adinetidae</taxon>
        <taxon>Adineta</taxon>
    </lineage>
</organism>
<keyword evidence="1" id="KW-0732">Signal</keyword>
<dbReference type="EMBL" id="CAJNOM010000048">
    <property type="protein sequence ID" value="CAF0917220.1"/>
    <property type="molecule type" value="Genomic_DNA"/>
</dbReference>
<feature type="chain" id="PRO_5035684240" evidence="1">
    <location>
        <begin position="18"/>
        <end position="277"/>
    </location>
</feature>
<gene>
    <name evidence="3" type="ORF">BJG266_LOCUS14924</name>
    <name evidence="2" type="ORF">QVE165_LOCUS10336</name>
</gene>
<evidence type="ECO:0000313" key="2">
    <source>
        <dbReference type="EMBL" id="CAF0917220.1"/>
    </source>
</evidence>
<reference evidence="3" key="1">
    <citation type="submission" date="2021-02" db="EMBL/GenBank/DDBJ databases">
        <authorList>
            <person name="Nowell W R."/>
        </authorList>
    </citation>
    <scope>NUCLEOTIDE SEQUENCE</scope>
</reference>
<evidence type="ECO:0000256" key="1">
    <source>
        <dbReference type="SAM" id="SignalP"/>
    </source>
</evidence>
<evidence type="ECO:0000313" key="4">
    <source>
        <dbReference type="Proteomes" id="UP000663832"/>
    </source>
</evidence>
<feature type="signal peptide" evidence="1">
    <location>
        <begin position="1"/>
        <end position="17"/>
    </location>
</feature>
<sequence>MLFLFFILFQLFYSIQCQLTCHNCPRESNIFNTIITADTIPENLKDCTMISEQMECSIHVTWTQNPNQTILMLMPGGERNSISNRYNLQNTITLTNTASQLQWTKSLDFICSTEQCNSPIILKRLLKSLKSDDSFNTLSQILEINNQFHGSLCNFFANSSMSCETEMDQNTCKQCATQEYIESKPVEVCSNCVMDDIIENFITRQVKFFMNNRERHDMWMIECQQRGCNAIETGDLIRQKSDIQFDFDLFLNKGNNKFRDISSICLLFSIFMKIFYL</sequence>
<protein>
    <submittedName>
        <fullName evidence="3">Uncharacterized protein</fullName>
    </submittedName>
</protein>
<comment type="caution">
    <text evidence="3">The sequence shown here is derived from an EMBL/GenBank/DDBJ whole genome shotgun (WGS) entry which is preliminary data.</text>
</comment>
<proteinExistence type="predicted"/>
<evidence type="ECO:0000313" key="3">
    <source>
        <dbReference type="EMBL" id="CAF0982063.1"/>
    </source>
</evidence>
<dbReference type="AlphaFoldDB" id="A0A814FE53"/>
<name>A0A814FE53_9BILA</name>
<dbReference type="Proteomes" id="UP000663832">
    <property type="component" value="Unassembled WGS sequence"/>
</dbReference>
<dbReference type="OrthoDB" id="10015036at2759"/>
<dbReference type="Proteomes" id="UP000663877">
    <property type="component" value="Unassembled WGS sequence"/>
</dbReference>
<evidence type="ECO:0000313" key="5">
    <source>
        <dbReference type="Proteomes" id="UP000663877"/>
    </source>
</evidence>
<dbReference type="EMBL" id="CAJNOI010000064">
    <property type="protein sequence ID" value="CAF0982063.1"/>
    <property type="molecule type" value="Genomic_DNA"/>
</dbReference>
<accession>A0A814FE53</accession>